<feature type="domain" description="Thioesterase" evidence="3">
    <location>
        <begin position="80"/>
        <end position="157"/>
    </location>
</feature>
<dbReference type="EMBL" id="BAAFSV010000005">
    <property type="protein sequence ID" value="GAB1318756.1"/>
    <property type="molecule type" value="Genomic_DNA"/>
</dbReference>
<dbReference type="InterPro" id="IPR029069">
    <property type="entry name" value="HotDog_dom_sf"/>
</dbReference>
<organism evidence="4 5">
    <name type="scientific">Madurella fahalii</name>
    <dbReference type="NCBI Taxonomy" id="1157608"/>
    <lineage>
        <taxon>Eukaryota</taxon>
        <taxon>Fungi</taxon>
        <taxon>Dikarya</taxon>
        <taxon>Ascomycota</taxon>
        <taxon>Pezizomycotina</taxon>
        <taxon>Sordariomycetes</taxon>
        <taxon>Sordariomycetidae</taxon>
        <taxon>Sordariales</taxon>
        <taxon>Sordariales incertae sedis</taxon>
        <taxon>Madurella</taxon>
    </lineage>
</organism>
<dbReference type="InterPro" id="IPR006683">
    <property type="entry name" value="Thioestr_dom"/>
</dbReference>
<dbReference type="NCBIfam" id="TIGR00369">
    <property type="entry name" value="unchar_dom_1"/>
    <property type="match status" value="1"/>
</dbReference>
<accession>A0ABQ0GM13</accession>
<dbReference type="CDD" id="cd03443">
    <property type="entry name" value="PaaI_thioesterase"/>
    <property type="match status" value="1"/>
</dbReference>
<name>A0ABQ0GM13_9PEZI</name>
<dbReference type="SUPFAM" id="SSF54637">
    <property type="entry name" value="Thioesterase/thiol ester dehydrase-isomerase"/>
    <property type="match status" value="1"/>
</dbReference>
<dbReference type="Gene3D" id="3.10.129.10">
    <property type="entry name" value="Hotdog Thioesterase"/>
    <property type="match status" value="1"/>
</dbReference>
<dbReference type="InterPro" id="IPR039298">
    <property type="entry name" value="ACOT13"/>
</dbReference>
<keyword evidence="2" id="KW-0378">Hydrolase</keyword>
<comment type="similarity">
    <text evidence="1">Belongs to the thioesterase PaaI family.</text>
</comment>
<dbReference type="Proteomes" id="UP001628179">
    <property type="component" value="Unassembled WGS sequence"/>
</dbReference>
<evidence type="ECO:0000256" key="2">
    <source>
        <dbReference type="ARBA" id="ARBA00022801"/>
    </source>
</evidence>
<evidence type="ECO:0000259" key="3">
    <source>
        <dbReference type="Pfam" id="PF03061"/>
    </source>
</evidence>
<evidence type="ECO:0000313" key="5">
    <source>
        <dbReference type="Proteomes" id="UP001628179"/>
    </source>
</evidence>
<reference evidence="4 5" key="1">
    <citation type="submission" date="2024-09" db="EMBL/GenBank/DDBJ databases">
        <title>Itraconazole resistance in Madurella fahalii resulting from another homologue of gene encoding cytochrome P450 14-alpha sterol demethylase (CYP51).</title>
        <authorList>
            <person name="Yoshioka I."/>
            <person name="Fahal A.H."/>
            <person name="Kaneko S."/>
            <person name="Yaguchi T."/>
        </authorList>
    </citation>
    <scope>NUCLEOTIDE SEQUENCE [LARGE SCALE GENOMIC DNA]</scope>
    <source>
        <strain evidence="4 5">IFM 68171</strain>
    </source>
</reference>
<protein>
    <submittedName>
        <fullName evidence="4">HotDog domain-containing protein</fullName>
    </submittedName>
</protein>
<keyword evidence="5" id="KW-1185">Reference proteome</keyword>
<dbReference type="PANTHER" id="PTHR21660:SF1">
    <property type="entry name" value="ACYL-COENZYME A THIOESTERASE 13"/>
    <property type="match status" value="1"/>
</dbReference>
<evidence type="ECO:0000313" key="4">
    <source>
        <dbReference type="EMBL" id="GAB1318756.1"/>
    </source>
</evidence>
<dbReference type="RefSeq" id="XP_070920486.1">
    <property type="nucleotide sequence ID" value="XM_071064385.1"/>
</dbReference>
<sequence length="176" mass="19200">MSGKAHREALAAADLSGEERLRELMTKFAEATNDPEFHEWAMTLSPFLHIHSISPPTPDHPFPSVTFTFTVQPQHCNRLNNLHGGCTATLFDFCTSAALALISRPGFWSYLGVSRTLNTTYLRPAPVGAEVRIECEIVQVGQRLATIRGTMKKAGDGAVVALCEHGKVNTDPSPKV</sequence>
<dbReference type="Pfam" id="PF03061">
    <property type="entry name" value="4HBT"/>
    <property type="match status" value="1"/>
</dbReference>
<evidence type="ECO:0000256" key="1">
    <source>
        <dbReference type="ARBA" id="ARBA00008324"/>
    </source>
</evidence>
<proteinExistence type="inferred from homology"/>
<comment type="caution">
    <text evidence="4">The sequence shown here is derived from an EMBL/GenBank/DDBJ whole genome shotgun (WGS) entry which is preliminary data.</text>
</comment>
<dbReference type="GeneID" id="98179708"/>
<dbReference type="PANTHER" id="PTHR21660">
    <property type="entry name" value="THIOESTERASE SUPERFAMILY MEMBER-RELATED"/>
    <property type="match status" value="1"/>
</dbReference>
<gene>
    <name evidence="4" type="ORF">MFIFM68171_08966</name>
</gene>
<dbReference type="InterPro" id="IPR003736">
    <property type="entry name" value="PAAI_dom"/>
</dbReference>